<dbReference type="GO" id="GO:0046872">
    <property type="term" value="F:metal ion binding"/>
    <property type="evidence" value="ECO:0007669"/>
    <property type="project" value="UniProtKB-KW"/>
</dbReference>
<dbReference type="PROSITE" id="PS51085">
    <property type="entry name" value="2FE2S_FER_2"/>
    <property type="match status" value="1"/>
</dbReference>
<feature type="domain" description="2Fe-2S ferredoxin-type" evidence="8">
    <location>
        <begin position="228"/>
        <end position="314"/>
    </location>
</feature>
<keyword evidence="5" id="KW-0560">Oxidoreductase</keyword>
<dbReference type="SUPFAM" id="SSF54292">
    <property type="entry name" value="2Fe-2S ferredoxin-like"/>
    <property type="match status" value="1"/>
</dbReference>
<dbReference type="SUPFAM" id="SSF52343">
    <property type="entry name" value="Ferredoxin reductase-like, C-terminal NADP-linked domain"/>
    <property type="match status" value="1"/>
</dbReference>
<evidence type="ECO:0000256" key="6">
    <source>
        <dbReference type="ARBA" id="ARBA00023004"/>
    </source>
</evidence>
<dbReference type="InterPro" id="IPR050415">
    <property type="entry name" value="MRET"/>
</dbReference>
<dbReference type="PANTHER" id="PTHR47354:SF1">
    <property type="entry name" value="CARNITINE MONOOXYGENASE REDUCTASE SUBUNIT"/>
    <property type="match status" value="1"/>
</dbReference>
<dbReference type="InterPro" id="IPR036010">
    <property type="entry name" value="2Fe-2S_ferredoxin-like_sf"/>
</dbReference>
<organism evidence="10 11">
    <name type="scientific">Streptomyces tagetis</name>
    <dbReference type="NCBI Taxonomy" id="2820809"/>
    <lineage>
        <taxon>Bacteria</taxon>
        <taxon>Bacillati</taxon>
        <taxon>Actinomycetota</taxon>
        <taxon>Actinomycetes</taxon>
        <taxon>Kitasatosporales</taxon>
        <taxon>Streptomycetaceae</taxon>
        <taxon>Streptomyces</taxon>
    </lineage>
</organism>
<dbReference type="PANTHER" id="PTHR47354">
    <property type="entry name" value="NADH OXIDOREDUCTASE HCR"/>
    <property type="match status" value="1"/>
</dbReference>
<sequence length="314" mass="33821">MRLRLTSVRYEADQIVSLEFADPTGAPLPPWGPGAHLEIRLPSGLIRHYSLCGDPARADRYRVAVLRVAAGRGGSREIHDTLRVGTVLEVSAPRDTFALAEADHHLLIAGGIGVTPILTMAEHLAARGHPSWRLVYGGRSRDAMAFGDRVARLPEGRAEVVCQDERGLPDLETAVAELPDGAHVYCCGPAPMIENATGLCARRPDLVLHTERFAAAPARPAATEDGAFEVELAESGQVLKVPADRSVLDVVREVLPDVAYSCESGFCGTCETGLVSGAAEHRDDLLTEAERDAQRSMMICVSRARPGERLVLRL</sequence>
<dbReference type="InterPro" id="IPR001433">
    <property type="entry name" value="OxRdtase_FAD/NAD-bd"/>
</dbReference>
<accession>A0A940XJP3</accession>
<dbReference type="PRINTS" id="PR00409">
    <property type="entry name" value="PHDIOXRDTASE"/>
</dbReference>
<dbReference type="Gene3D" id="2.40.30.10">
    <property type="entry name" value="Translation factors"/>
    <property type="match status" value="1"/>
</dbReference>
<gene>
    <name evidence="10" type="ORF">J5Y05_05040</name>
</gene>
<dbReference type="CDD" id="cd00207">
    <property type="entry name" value="fer2"/>
    <property type="match status" value="1"/>
</dbReference>
<protein>
    <submittedName>
        <fullName evidence="10">Oxidoreductase</fullName>
    </submittedName>
</protein>
<dbReference type="EMBL" id="JAGPNL010000001">
    <property type="protein sequence ID" value="MBQ0825875.1"/>
    <property type="molecule type" value="Genomic_DNA"/>
</dbReference>
<dbReference type="Pfam" id="PF00175">
    <property type="entry name" value="NAD_binding_1"/>
    <property type="match status" value="1"/>
</dbReference>
<dbReference type="PROSITE" id="PS00197">
    <property type="entry name" value="2FE2S_FER_1"/>
    <property type="match status" value="1"/>
</dbReference>
<dbReference type="InterPro" id="IPR017938">
    <property type="entry name" value="Riboflavin_synthase-like_b-brl"/>
</dbReference>
<dbReference type="SUPFAM" id="SSF63380">
    <property type="entry name" value="Riboflavin synthase domain-like"/>
    <property type="match status" value="1"/>
</dbReference>
<dbReference type="GO" id="GO:0051537">
    <property type="term" value="F:2 iron, 2 sulfur cluster binding"/>
    <property type="evidence" value="ECO:0007669"/>
    <property type="project" value="UniProtKB-KW"/>
</dbReference>
<comment type="caution">
    <text evidence="10">The sequence shown here is derived from an EMBL/GenBank/DDBJ whole genome shotgun (WGS) entry which is preliminary data.</text>
</comment>
<evidence type="ECO:0000256" key="4">
    <source>
        <dbReference type="ARBA" id="ARBA00022723"/>
    </source>
</evidence>
<keyword evidence="3" id="KW-0001">2Fe-2S</keyword>
<comment type="cofactor">
    <cofactor evidence="1">
        <name>FAD</name>
        <dbReference type="ChEBI" id="CHEBI:57692"/>
    </cofactor>
</comment>
<dbReference type="InterPro" id="IPR017927">
    <property type="entry name" value="FAD-bd_FR_type"/>
</dbReference>
<dbReference type="InterPro" id="IPR039261">
    <property type="entry name" value="FNR_nucleotide-bd"/>
</dbReference>
<keyword evidence="6" id="KW-0408">Iron</keyword>
<evidence type="ECO:0000256" key="1">
    <source>
        <dbReference type="ARBA" id="ARBA00001974"/>
    </source>
</evidence>
<keyword evidence="11" id="KW-1185">Reference proteome</keyword>
<evidence type="ECO:0000256" key="5">
    <source>
        <dbReference type="ARBA" id="ARBA00023002"/>
    </source>
</evidence>
<dbReference type="PROSITE" id="PS51384">
    <property type="entry name" value="FAD_FR"/>
    <property type="match status" value="1"/>
</dbReference>
<evidence type="ECO:0000313" key="10">
    <source>
        <dbReference type="EMBL" id="MBQ0825875.1"/>
    </source>
</evidence>
<keyword evidence="7" id="KW-0411">Iron-sulfur</keyword>
<evidence type="ECO:0000256" key="3">
    <source>
        <dbReference type="ARBA" id="ARBA00022714"/>
    </source>
</evidence>
<dbReference type="RefSeq" id="WP_210868513.1">
    <property type="nucleotide sequence ID" value="NZ_JAGPNL010000001.1"/>
</dbReference>
<dbReference type="GO" id="GO:0016491">
    <property type="term" value="F:oxidoreductase activity"/>
    <property type="evidence" value="ECO:0007669"/>
    <property type="project" value="UniProtKB-KW"/>
</dbReference>
<dbReference type="CDD" id="cd06185">
    <property type="entry name" value="PDR_like"/>
    <property type="match status" value="1"/>
</dbReference>
<dbReference type="InterPro" id="IPR006058">
    <property type="entry name" value="2Fe2S_fd_BS"/>
</dbReference>
<dbReference type="Gene3D" id="3.10.20.30">
    <property type="match status" value="1"/>
</dbReference>
<dbReference type="Proteomes" id="UP000677875">
    <property type="component" value="Unassembled WGS sequence"/>
</dbReference>
<dbReference type="Gene3D" id="3.40.50.80">
    <property type="entry name" value="Nucleotide-binding domain of ferredoxin-NADP reductase (FNR) module"/>
    <property type="match status" value="1"/>
</dbReference>
<dbReference type="AlphaFoldDB" id="A0A940XJP3"/>
<dbReference type="InterPro" id="IPR012675">
    <property type="entry name" value="Beta-grasp_dom_sf"/>
</dbReference>
<dbReference type="Pfam" id="PF00111">
    <property type="entry name" value="Fer2"/>
    <property type="match status" value="1"/>
</dbReference>
<dbReference type="InterPro" id="IPR001041">
    <property type="entry name" value="2Fe-2S_ferredoxin-type"/>
</dbReference>
<evidence type="ECO:0000256" key="7">
    <source>
        <dbReference type="ARBA" id="ARBA00023014"/>
    </source>
</evidence>
<feature type="domain" description="FAD-binding FR-type" evidence="9">
    <location>
        <begin position="1"/>
        <end position="100"/>
    </location>
</feature>
<name>A0A940XJP3_9ACTN</name>
<keyword evidence="4" id="KW-0479">Metal-binding</keyword>
<evidence type="ECO:0000259" key="8">
    <source>
        <dbReference type="PROSITE" id="PS51085"/>
    </source>
</evidence>
<proteinExistence type="predicted"/>
<evidence type="ECO:0000313" key="11">
    <source>
        <dbReference type="Proteomes" id="UP000677875"/>
    </source>
</evidence>
<reference evidence="10" key="1">
    <citation type="submission" date="2021-04" db="EMBL/GenBank/DDBJ databases">
        <title>Genome seq and assembly of Streptomyces sp. RG38.</title>
        <authorList>
            <person name="Chhetri G."/>
        </authorList>
    </citation>
    <scope>NUCLEOTIDE SEQUENCE</scope>
    <source>
        <strain evidence="10">RG38</strain>
    </source>
</reference>
<keyword evidence="2" id="KW-0285">Flavoprotein</keyword>
<evidence type="ECO:0000256" key="2">
    <source>
        <dbReference type="ARBA" id="ARBA00022630"/>
    </source>
</evidence>
<evidence type="ECO:0000259" key="9">
    <source>
        <dbReference type="PROSITE" id="PS51384"/>
    </source>
</evidence>